<evidence type="ECO:0000259" key="1">
    <source>
        <dbReference type="Pfam" id="PF10686"/>
    </source>
</evidence>
<comment type="caution">
    <text evidence="2">The sequence shown here is derived from an EMBL/GenBank/DDBJ whole genome shotgun (WGS) entry which is preliminary data.</text>
</comment>
<sequence>MKLIIAGSRIFTNYKILKKACDQFLQSQNNIEIVSGAYYKGADKLGEKYAAEKGFKLTKFPADWNRFGKAVGPNATNKWLIMQMF</sequence>
<accession>A0ABV5K2F8</accession>
<dbReference type="Pfam" id="PF10686">
    <property type="entry name" value="YAcAr"/>
    <property type="match status" value="1"/>
</dbReference>
<evidence type="ECO:0000313" key="2">
    <source>
        <dbReference type="EMBL" id="MFB9272884.1"/>
    </source>
</evidence>
<gene>
    <name evidence="2" type="ORF">ACFFT3_13400</name>
</gene>
<dbReference type="InterPro" id="IPR019627">
    <property type="entry name" value="YAcAr"/>
</dbReference>
<dbReference type="EMBL" id="JBHMDX010000011">
    <property type="protein sequence ID" value="MFB9272884.1"/>
    <property type="molecule type" value="Genomic_DNA"/>
</dbReference>
<dbReference type="Proteomes" id="UP001589665">
    <property type="component" value="Unassembled WGS sequence"/>
</dbReference>
<feature type="domain" description="YspA cpYpsA-related SLOG" evidence="1">
    <location>
        <begin position="1"/>
        <end position="67"/>
    </location>
</feature>
<organism evidence="2 3">
    <name type="scientific">Lutibacter litoralis</name>
    <dbReference type="NCBI Taxonomy" id="321268"/>
    <lineage>
        <taxon>Bacteria</taxon>
        <taxon>Pseudomonadati</taxon>
        <taxon>Bacteroidota</taxon>
        <taxon>Flavobacteriia</taxon>
        <taxon>Flavobacteriales</taxon>
        <taxon>Flavobacteriaceae</taxon>
        <taxon>Lutibacter</taxon>
    </lineage>
</organism>
<evidence type="ECO:0000313" key="3">
    <source>
        <dbReference type="Proteomes" id="UP001589665"/>
    </source>
</evidence>
<reference evidence="2 3" key="1">
    <citation type="submission" date="2024-09" db="EMBL/GenBank/DDBJ databases">
        <authorList>
            <person name="Sun Q."/>
            <person name="Mori K."/>
        </authorList>
    </citation>
    <scope>NUCLEOTIDE SEQUENCE [LARGE SCALE GENOMIC DNA]</scope>
    <source>
        <strain evidence="2 3">JCM 13034</strain>
    </source>
</reference>
<keyword evidence="3" id="KW-1185">Reference proteome</keyword>
<name>A0ABV5K2F8_9FLAO</name>
<dbReference type="RefSeq" id="WP_204744172.1">
    <property type="nucleotide sequence ID" value="NZ_BMNS01000003.1"/>
</dbReference>
<protein>
    <submittedName>
        <fullName evidence="2">DUF2493 domain-containing protein</fullName>
    </submittedName>
</protein>
<proteinExistence type="predicted"/>